<dbReference type="RefSeq" id="WP_160987293.1">
    <property type="nucleotide sequence ID" value="NZ_WVTD01000023.1"/>
</dbReference>
<evidence type="ECO:0000313" key="1">
    <source>
        <dbReference type="EMBL" id="MYL99953.1"/>
    </source>
</evidence>
<dbReference type="Gene3D" id="3.40.50.1000">
    <property type="entry name" value="HAD superfamily/HAD-like"/>
    <property type="match status" value="1"/>
</dbReference>
<keyword evidence="2" id="KW-1185">Reference proteome</keyword>
<dbReference type="InterPro" id="IPR023198">
    <property type="entry name" value="PGP-like_dom2"/>
</dbReference>
<comment type="caution">
    <text evidence="1">The sequence shown here is derived from an EMBL/GenBank/DDBJ whole genome shotgun (WGS) entry which is preliminary data.</text>
</comment>
<evidence type="ECO:0000313" key="2">
    <source>
        <dbReference type="Proteomes" id="UP000465810"/>
    </source>
</evidence>
<gene>
    <name evidence="1" type="ORF">GR702_19525</name>
</gene>
<proteinExistence type="predicted"/>
<protein>
    <submittedName>
        <fullName evidence="1">Uncharacterized protein</fullName>
    </submittedName>
</protein>
<dbReference type="AlphaFoldDB" id="A0A7X4KA09"/>
<accession>A0A7X4KA09</accession>
<organism evidence="1 2">
    <name type="scientific">Novosphingobium silvae</name>
    <dbReference type="NCBI Taxonomy" id="2692619"/>
    <lineage>
        <taxon>Bacteria</taxon>
        <taxon>Pseudomonadati</taxon>
        <taxon>Pseudomonadota</taxon>
        <taxon>Alphaproteobacteria</taxon>
        <taxon>Sphingomonadales</taxon>
        <taxon>Sphingomonadaceae</taxon>
        <taxon>Novosphingobium</taxon>
    </lineage>
</organism>
<reference evidence="1 2" key="1">
    <citation type="submission" date="2019-12" db="EMBL/GenBank/DDBJ databases">
        <authorList>
            <person name="Feng G."/>
            <person name="Zhu H."/>
        </authorList>
    </citation>
    <scope>NUCLEOTIDE SEQUENCE [LARGE SCALE GENOMIC DNA]</scope>
    <source>
        <strain evidence="1 2">FGD1</strain>
    </source>
</reference>
<dbReference type="InterPro" id="IPR023214">
    <property type="entry name" value="HAD_sf"/>
</dbReference>
<name>A0A7X4KA09_9SPHN</name>
<dbReference type="Proteomes" id="UP000465810">
    <property type="component" value="Unassembled WGS sequence"/>
</dbReference>
<sequence length="58" mass="6003">MPASFTLSLIEPAVELAGEHPTSSLIANILAAGRELLRHPVELLDGVGATLIELAARG</sequence>
<dbReference type="EMBL" id="WVTD01000023">
    <property type="protein sequence ID" value="MYL99953.1"/>
    <property type="molecule type" value="Genomic_DNA"/>
</dbReference>
<dbReference type="Gene3D" id="1.10.150.240">
    <property type="entry name" value="Putative phosphatase, domain 2"/>
    <property type="match status" value="1"/>
</dbReference>